<dbReference type="Proteomes" id="UP000029393">
    <property type="component" value="Unassembled WGS sequence"/>
</dbReference>
<proteinExistence type="predicted"/>
<dbReference type="InterPro" id="IPR011971">
    <property type="entry name" value="CHP02284"/>
</dbReference>
<organism evidence="2 3">
    <name type="scientific">Arenimonas metalli CF5-1</name>
    <dbReference type="NCBI Taxonomy" id="1384056"/>
    <lineage>
        <taxon>Bacteria</taxon>
        <taxon>Pseudomonadati</taxon>
        <taxon>Pseudomonadota</taxon>
        <taxon>Gammaproteobacteria</taxon>
        <taxon>Lysobacterales</taxon>
        <taxon>Lysobacteraceae</taxon>
        <taxon>Arenimonas</taxon>
    </lineage>
</organism>
<dbReference type="InterPro" id="IPR012347">
    <property type="entry name" value="Ferritin-like"/>
</dbReference>
<keyword evidence="3" id="KW-1185">Reference proteome</keyword>
<dbReference type="InterPro" id="IPR019052">
    <property type="entry name" value="DUF2383"/>
</dbReference>
<comment type="caution">
    <text evidence="2">The sequence shown here is derived from an EMBL/GenBank/DDBJ whole genome shotgun (WGS) entry which is preliminary data.</text>
</comment>
<name>A0A091B620_9GAMM</name>
<dbReference type="STRING" id="1384056.N787_06495"/>
<dbReference type="Pfam" id="PF09537">
    <property type="entry name" value="DUF2383"/>
    <property type="match status" value="1"/>
</dbReference>
<gene>
    <name evidence="2" type="ORF">N787_06495</name>
</gene>
<dbReference type="eggNOG" id="COG1633">
    <property type="taxonomic scope" value="Bacteria"/>
</dbReference>
<reference evidence="2 3" key="1">
    <citation type="submission" date="2013-09" db="EMBL/GenBank/DDBJ databases">
        <title>Genome sequencing of Arenimonas metalli.</title>
        <authorList>
            <person name="Chen F."/>
            <person name="Wang G."/>
        </authorList>
    </citation>
    <scope>NUCLEOTIDE SEQUENCE [LARGE SCALE GENOMIC DNA]</scope>
    <source>
        <strain evidence="2 3">CF5-1</strain>
    </source>
</reference>
<dbReference type="RefSeq" id="WP_034210075.1">
    <property type="nucleotide sequence ID" value="NZ_AVCK01000003.1"/>
</dbReference>
<evidence type="ECO:0000313" key="3">
    <source>
        <dbReference type="Proteomes" id="UP000029393"/>
    </source>
</evidence>
<dbReference type="PATRIC" id="fig|1384056.3.peg.174"/>
<dbReference type="OrthoDB" id="268257at2"/>
<dbReference type="NCBIfam" id="TIGR02284">
    <property type="entry name" value="PA2169 family four-helix-bundle protein"/>
    <property type="match status" value="1"/>
</dbReference>
<dbReference type="Gene3D" id="1.20.1260.10">
    <property type="match status" value="1"/>
</dbReference>
<dbReference type="AlphaFoldDB" id="A0A091B620"/>
<evidence type="ECO:0000313" key="2">
    <source>
        <dbReference type="EMBL" id="KFN48083.1"/>
    </source>
</evidence>
<accession>A0A091B620</accession>
<feature type="domain" description="DUF2383" evidence="1">
    <location>
        <begin position="4"/>
        <end position="112"/>
    </location>
</feature>
<sequence>MNKTAKTLNHLVEALNDGIDFHQHAAKETSHPGYRELFQRMAALKGRIAVDLKSEIAHQGVEPDQDGTWLGSIRKGYADLKASLKKDSDAAYIATLEEQEDRVLEAFRDALDAGQPVRVRELAARHLPEVQQMHDQMRALKKAKAA</sequence>
<evidence type="ECO:0000259" key="1">
    <source>
        <dbReference type="Pfam" id="PF09537"/>
    </source>
</evidence>
<protein>
    <recommendedName>
        <fullName evidence="1">DUF2383 domain-containing protein</fullName>
    </recommendedName>
</protein>
<dbReference type="EMBL" id="AVCK01000003">
    <property type="protein sequence ID" value="KFN48083.1"/>
    <property type="molecule type" value="Genomic_DNA"/>
</dbReference>